<dbReference type="EC" id="3.1.26.4" evidence="2"/>
<dbReference type="Pfam" id="PF00078">
    <property type="entry name" value="RVT_1"/>
    <property type="match status" value="1"/>
</dbReference>
<dbReference type="Gene3D" id="1.10.340.70">
    <property type="match status" value="1"/>
</dbReference>
<dbReference type="InterPro" id="IPR043128">
    <property type="entry name" value="Rev_trsase/Diguanyl_cyclase"/>
</dbReference>
<reference evidence="4 5" key="1">
    <citation type="submission" date="2019-01" db="EMBL/GenBank/DDBJ databases">
        <title>A chromosome-scale genome assembly of the yellow perch, Perca flavescens.</title>
        <authorList>
            <person name="Feron R."/>
            <person name="Morvezen R."/>
            <person name="Bestin A."/>
            <person name="Haffray P."/>
            <person name="Klopp C."/>
            <person name="Zahm M."/>
            <person name="Cabau C."/>
            <person name="Roques C."/>
            <person name="Donnadieu C."/>
            <person name="Bouchez O."/>
            <person name="Christie M."/>
            <person name="Larson W."/>
            <person name="Guiguen Y."/>
        </authorList>
    </citation>
    <scope>NUCLEOTIDE SEQUENCE [LARGE SCALE GENOMIC DNA]</scope>
    <source>
        <strain evidence="4">YP-PL-M2</strain>
        <tissue evidence="4">Blood</tissue>
    </source>
</reference>
<dbReference type="InterPro" id="IPR001584">
    <property type="entry name" value="Integrase_cat-core"/>
</dbReference>
<dbReference type="Gene3D" id="3.30.420.10">
    <property type="entry name" value="Ribonuclease H-like superfamily/Ribonuclease H"/>
    <property type="match status" value="1"/>
</dbReference>
<dbReference type="CDD" id="cd01644">
    <property type="entry name" value="RT_pepA17"/>
    <property type="match status" value="1"/>
</dbReference>
<dbReference type="SUPFAM" id="SSF53098">
    <property type="entry name" value="Ribonuclease H-like"/>
    <property type="match status" value="1"/>
</dbReference>
<comment type="caution">
    <text evidence="4">The sequence shown here is derived from an EMBL/GenBank/DDBJ whole genome shotgun (WGS) entry which is preliminary data.</text>
</comment>
<dbReference type="Pfam" id="PF17921">
    <property type="entry name" value="Integrase_H2C2"/>
    <property type="match status" value="1"/>
</dbReference>
<dbReference type="EMBL" id="SCKG01000012">
    <property type="protein sequence ID" value="TDH05611.1"/>
    <property type="molecule type" value="Genomic_DNA"/>
</dbReference>
<evidence type="ECO:0000256" key="2">
    <source>
        <dbReference type="ARBA" id="ARBA00012180"/>
    </source>
</evidence>
<sequence length="1610" mass="183812">MDPDQGYPEAKRLLKERFGDKYKISMAYLDKALNWPAIKADDTKALEAYALFMTNCNNAMSDLEYLEEMENAANMRTIISKLPYRLRERFRSVAIDIQKKQDRRTKFKDVVSFINTQAEMAAHPVFGEISGQTKRQTERSSGKKNITTLATEVKEQKAEKDAAGAGNKKVQEKGTNMNRAFMKPCIFCQGDHIMEQCKKLQRKLHKEKLEFLKSKGLCFSCLIGGHMSNACEEKKSCQICSATHPTLIHIKQKFKDLSKEEASQGEPKEESPKEEQTIVSGFVDAGEACSQTGVGGTGSVLAIVPVRVKAKKGNKVLTCYAFMDPGSNASFCTNKLANDLRLQGKNLNILLTTMGDQRTVSCKAVSDLEVSSLEGDDFIELTGVFTQEVIPASKENIPTQEDVDRWPHLRGVRIPSINADIGLLIGTDVTKALEPKEVICSVKDGPYAVRTALGWTVNGPLRENIRSWTKNGYPHIQMNRISVARLEDLWTQQFKYDFPENAQGEQLEMSKEDQLFMDRVTKSAKLVNGHYSIGLPLKNKEVKMPNNRAMTEQRALNMKKKLQRNQTFKEDYVSFMNDMIKEGYAVKVPDEELKRSDGKVWFIPHHGVYHPKKHKMRVVFDCGASYQGTTLNEQLLQGPDVTSSLVGVLTRFRQERVAVMADVEAMFHQVKVPPEDADLLRFLWWPDGNTSKELQEYRMEVHLFGATSSPSCASYALRRCAEDNKNMFGAAVVDTVLHSFYVDDCLRSVATEQEAVRLLQDLKAICQTGGFRLTKWTTNNRNVLLNIPLEDRATEVKDLNLDQDSLAIKRALGVQWCIRSDQFKFHVHIEQKPLTRRGILSTMSSVYDPLGMLSPVILPARNILQELCRLRTGWDDTVPEHFAQQWTEWTEELQQLTDFGVDRCFKPPEFGKIVQARLHHFCDACETGYGTVTYLVQKNSSNQIFCSFVLGKARVAPLKPALAVKVDIMLKKELQLPLSDSRFWTDSTAVLKYLANENIRFKTFVANRIAIILQASKVQQWSYVSTQLNPADCASRGQKVSVFMKIEVWIAGPVFLSKPEREWPDKHDHLEELTAEDPEVKKGILVNATTAEESTDAMQQLIQYYSSWIRLKKAVAWLTRLKGTLINLSRKRKEMNGLYSDQQRVNREMLRYKKSLKQTYLTVDNLRQAEMDIISHCQQGMFQDEISALQRKDSIKKISRIFRLNPQLEEGILRVGGRLSRASMPAEAKHPMILPKNHRVADLILQDSHERLGHSGRNHVLSHVRQKYWIIDAPSSIRRMLSHCTTCRRQHGASGTQMMADLPRNRVIPDEPPFTRTGVDLFGPFNVKRGRSSVKRYGVIFTCLACRAVHIEMATSLETDSFIQALRRFVARRGQVKEMRSDNGTNFVGADHELRKAIKEWNSSQIENSLLQRDIRWLFNPPSGSHHGGVWERIIRSIRKIMGATLREQNLDEEGLQTFFCECEAILNSRPITIPSNDINDLKALTPQHLLLLKTNPNLPPGLFHKDDTYARKRWRQVQYMSNLFWRRWTKEYLPLLQKRQKWNHPSRNFIPGDVVLIVDESAPRGSWLMGRIIKTMEDEHGVVRKVRVKTKTNELERPITKLCLLQEAV</sequence>
<dbReference type="InterPro" id="IPR012337">
    <property type="entry name" value="RNaseH-like_sf"/>
</dbReference>
<dbReference type="InterPro" id="IPR043502">
    <property type="entry name" value="DNA/RNA_pol_sf"/>
</dbReference>
<evidence type="ECO:0000259" key="3">
    <source>
        <dbReference type="PROSITE" id="PS50994"/>
    </source>
</evidence>
<dbReference type="InterPro" id="IPR036397">
    <property type="entry name" value="RNaseH_sf"/>
</dbReference>
<dbReference type="InterPro" id="IPR000477">
    <property type="entry name" value="RT_dom"/>
</dbReference>
<dbReference type="PROSITE" id="PS50994">
    <property type="entry name" value="INTEGRASE"/>
    <property type="match status" value="1"/>
</dbReference>
<evidence type="ECO:0000313" key="5">
    <source>
        <dbReference type="Proteomes" id="UP000295070"/>
    </source>
</evidence>
<evidence type="ECO:0000313" key="4">
    <source>
        <dbReference type="EMBL" id="TDH05611.1"/>
    </source>
</evidence>
<proteinExistence type="inferred from homology"/>
<dbReference type="Gene3D" id="3.10.10.10">
    <property type="entry name" value="HIV Type 1 Reverse Transcriptase, subunit A, domain 1"/>
    <property type="match status" value="1"/>
</dbReference>
<organism evidence="4 5">
    <name type="scientific">Perca flavescens</name>
    <name type="common">American yellow perch</name>
    <name type="synonym">Morone flavescens</name>
    <dbReference type="NCBI Taxonomy" id="8167"/>
    <lineage>
        <taxon>Eukaryota</taxon>
        <taxon>Metazoa</taxon>
        <taxon>Chordata</taxon>
        <taxon>Craniata</taxon>
        <taxon>Vertebrata</taxon>
        <taxon>Euteleostomi</taxon>
        <taxon>Actinopterygii</taxon>
        <taxon>Neopterygii</taxon>
        <taxon>Teleostei</taxon>
        <taxon>Neoteleostei</taxon>
        <taxon>Acanthomorphata</taxon>
        <taxon>Eupercaria</taxon>
        <taxon>Perciformes</taxon>
        <taxon>Percoidei</taxon>
        <taxon>Percidae</taxon>
        <taxon>Percinae</taxon>
        <taxon>Perca</taxon>
    </lineage>
</organism>
<dbReference type="STRING" id="8167.A0A484CPB0"/>
<dbReference type="InterPro" id="IPR008042">
    <property type="entry name" value="Retrotrans_Pao"/>
</dbReference>
<dbReference type="Gene3D" id="3.30.70.270">
    <property type="match status" value="1"/>
</dbReference>
<dbReference type="Pfam" id="PF18701">
    <property type="entry name" value="DUF5641"/>
    <property type="match status" value="1"/>
</dbReference>
<comment type="similarity">
    <text evidence="1">Belongs to the beta type-B retroviral polymerase family. HERV class-II K(HML-2) pol subfamily.</text>
</comment>
<gene>
    <name evidence="4" type="ORF">EPR50_G00124190</name>
</gene>
<dbReference type="Pfam" id="PF05380">
    <property type="entry name" value="Peptidase_A17"/>
    <property type="match status" value="1"/>
</dbReference>
<dbReference type="GO" id="GO:0015074">
    <property type="term" value="P:DNA integration"/>
    <property type="evidence" value="ECO:0007669"/>
    <property type="project" value="InterPro"/>
</dbReference>
<dbReference type="PANTHER" id="PTHR47331">
    <property type="entry name" value="PHD-TYPE DOMAIN-CONTAINING PROTEIN"/>
    <property type="match status" value="1"/>
</dbReference>
<feature type="domain" description="Integrase catalytic" evidence="3">
    <location>
        <begin position="1308"/>
        <end position="1495"/>
    </location>
</feature>
<protein>
    <recommendedName>
        <fullName evidence="2">ribonuclease H</fullName>
        <ecNumber evidence="2">3.1.26.4</ecNumber>
    </recommendedName>
</protein>
<name>A0A484CPB0_PERFV</name>
<dbReference type="InterPro" id="IPR041588">
    <property type="entry name" value="Integrase_H2C2"/>
</dbReference>
<dbReference type="GO" id="GO:0003676">
    <property type="term" value="F:nucleic acid binding"/>
    <property type="evidence" value="ECO:0007669"/>
    <property type="project" value="InterPro"/>
</dbReference>
<evidence type="ECO:0000256" key="1">
    <source>
        <dbReference type="ARBA" id="ARBA00010879"/>
    </source>
</evidence>
<dbReference type="PANTHER" id="PTHR47331:SF1">
    <property type="entry name" value="GAG-LIKE PROTEIN"/>
    <property type="match status" value="1"/>
</dbReference>
<accession>A0A484CPB0</accession>
<dbReference type="Proteomes" id="UP000295070">
    <property type="component" value="Chromosome 12"/>
</dbReference>
<keyword evidence="5" id="KW-1185">Reference proteome</keyword>
<dbReference type="InterPro" id="IPR040676">
    <property type="entry name" value="DUF5641"/>
</dbReference>
<dbReference type="SUPFAM" id="SSF56672">
    <property type="entry name" value="DNA/RNA polymerases"/>
    <property type="match status" value="1"/>
</dbReference>